<dbReference type="Proteomes" id="UP000261340">
    <property type="component" value="Unplaced"/>
</dbReference>
<dbReference type="InterPro" id="IPR013783">
    <property type="entry name" value="Ig-like_fold"/>
</dbReference>
<evidence type="ECO:0008006" key="3">
    <source>
        <dbReference type="Google" id="ProtNLM"/>
    </source>
</evidence>
<reference evidence="1" key="2">
    <citation type="submission" date="2025-09" db="UniProtKB">
        <authorList>
            <consortium name="Ensembl"/>
        </authorList>
    </citation>
    <scope>IDENTIFICATION</scope>
</reference>
<keyword evidence="2" id="KW-1185">Reference proteome</keyword>
<sequence length="63" mass="7032">MSDITHILTKHFPFSELVTLGQIKETAKSDRLSVTADCSLIIKKVTDEDVGSYTCRQFRRGSG</sequence>
<dbReference type="Gene3D" id="2.60.40.10">
    <property type="entry name" value="Immunoglobulins"/>
    <property type="match status" value="1"/>
</dbReference>
<evidence type="ECO:0000313" key="1">
    <source>
        <dbReference type="Ensembl" id="ENSACIP00000011322.1"/>
    </source>
</evidence>
<dbReference type="Ensembl" id="ENSACIT00000011643.1">
    <property type="protein sequence ID" value="ENSACIP00000011322.1"/>
    <property type="gene ID" value="ENSACIG00000008843.1"/>
</dbReference>
<organism evidence="1 2">
    <name type="scientific">Amphilophus citrinellus</name>
    <name type="common">Midas cichlid</name>
    <name type="synonym">Cichlasoma citrinellum</name>
    <dbReference type="NCBI Taxonomy" id="61819"/>
    <lineage>
        <taxon>Eukaryota</taxon>
        <taxon>Metazoa</taxon>
        <taxon>Chordata</taxon>
        <taxon>Craniata</taxon>
        <taxon>Vertebrata</taxon>
        <taxon>Euteleostomi</taxon>
        <taxon>Actinopterygii</taxon>
        <taxon>Neopterygii</taxon>
        <taxon>Teleostei</taxon>
        <taxon>Neoteleostei</taxon>
        <taxon>Acanthomorphata</taxon>
        <taxon>Ovalentaria</taxon>
        <taxon>Cichlomorphae</taxon>
        <taxon>Cichliformes</taxon>
        <taxon>Cichlidae</taxon>
        <taxon>New World cichlids</taxon>
        <taxon>Cichlasomatinae</taxon>
        <taxon>Heroini</taxon>
        <taxon>Amphilophus</taxon>
    </lineage>
</organism>
<dbReference type="CDD" id="cd00096">
    <property type="entry name" value="Ig"/>
    <property type="match status" value="1"/>
</dbReference>
<accession>A0A3Q0RLY0</accession>
<dbReference type="STRING" id="61819.ENSACIP00000011322"/>
<protein>
    <recommendedName>
        <fullName evidence="3">Immunoglobulin V-set domain-containing protein</fullName>
    </recommendedName>
</protein>
<dbReference type="AlphaFoldDB" id="A0A3Q0RLY0"/>
<name>A0A3Q0RLY0_AMPCI</name>
<dbReference type="GeneTree" id="ENSGT01030000235422"/>
<dbReference type="InterPro" id="IPR036179">
    <property type="entry name" value="Ig-like_dom_sf"/>
</dbReference>
<dbReference type="SUPFAM" id="SSF48726">
    <property type="entry name" value="Immunoglobulin"/>
    <property type="match status" value="1"/>
</dbReference>
<evidence type="ECO:0000313" key="2">
    <source>
        <dbReference type="Proteomes" id="UP000261340"/>
    </source>
</evidence>
<reference evidence="1" key="1">
    <citation type="submission" date="2025-08" db="UniProtKB">
        <authorList>
            <consortium name="Ensembl"/>
        </authorList>
    </citation>
    <scope>IDENTIFICATION</scope>
</reference>
<proteinExistence type="predicted"/>